<gene>
    <name evidence="2" type="ORF">DCAR_0102774</name>
</gene>
<feature type="region of interest" description="Disordered" evidence="1">
    <location>
        <begin position="85"/>
        <end position="112"/>
    </location>
</feature>
<evidence type="ECO:0000256" key="1">
    <source>
        <dbReference type="SAM" id="MobiDB-lite"/>
    </source>
</evidence>
<feature type="compositionally biased region" description="Basic and acidic residues" evidence="1">
    <location>
        <begin position="95"/>
        <end position="112"/>
    </location>
</feature>
<dbReference type="PANTHER" id="PTHR35461">
    <property type="entry name" value="BNAANNG14610D PROTEIN"/>
    <property type="match status" value="1"/>
</dbReference>
<feature type="compositionally biased region" description="Polar residues" evidence="1">
    <location>
        <begin position="85"/>
        <end position="94"/>
    </location>
</feature>
<evidence type="ECO:0000313" key="2">
    <source>
        <dbReference type="EMBL" id="WOG83597.1"/>
    </source>
</evidence>
<evidence type="ECO:0000313" key="3">
    <source>
        <dbReference type="Proteomes" id="UP000077755"/>
    </source>
</evidence>
<organism evidence="2 3">
    <name type="scientific">Daucus carota subsp. sativus</name>
    <name type="common">Carrot</name>
    <dbReference type="NCBI Taxonomy" id="79200"/>
    <lineage>
        <taxon>Eukaryota</taxon>
        <taxon>Viridiplantae</taxon>
        <taxon>Streptophyta</taxon>
        <taxon>Embryophyta</taxon>
        <taxon>Tracheophyta</taxon>
        <taxon>Spermatophyta</taxon>
        <taxon>Magnoliopsida</taxon>
        <taxon>eudicotyledons</taxon>
        <taxon>Gunneridae</taxon>
        <taxon>Pentapetalae</taxon>
        <taxon>asterids</taxon>
        <taxon>campanulids</taxon>
        <taxon>Apiales</taxon>
        <taxon>Apiaceae</taxon>
        <taxon>Apioideae</taxon>
        <taxon>Scandiceae</taxon>
        <taxon>Daucinae</taxon>
        <taxon>Daucus</taxon>
        <taxon>Daucus sect. Daucus</taxon>
    </lineage>
</organism>
<proteinExistence type="predicted"/>
<dbReference type="Gramene" id="KZN09990">
    <property type="protein sequence ID" value="KZN09990"/>
    <property type="gene ID" value="DCAR_002646"/>
</dbReference>
<name>A0A166H9Y0_DAUCS</name>
<dbReference type="OMA" id="DHIMDIE"/>
<dbReference type="Proteomes" id="UP000077755">
    <property type="component" value="Chromosome 1"/>
</dbReference>
<dbReference type="PANTHER" id="PTHR35461:SF1">
    <property type="entry name" value="LOW PROTEIN: ATP-DEPENDENT RNA HELICASE-LIKE PROTEIN"/>
    <property type="match status" value="1"/>
</dbReference>
<sequence>MVLKRSIHKVKNVFHRRLLNIKSLVSKRYNQLSRAPSFKSIPSCNSTRKILQVDILYRDISEESEADHDEVVEAKKSSSVTKSIQKVSNRSVRSNAEKSISKSTREERVKEEKKLARGRGRVLAEKIKELEMVDAYDDDHIMDIEEALHHYSLLTCPAYQDIVDNFFMDMYSEFLLPEPSASINNSMRRLHSMRL</sequence>
<keyword evidence="3" id="KW-1185">Reference proteome</keyword>
<reference evidence="2" key="1">
    <citation type="journal article" date="2016" name="Nat. Genet.">
        <title>A high-quality carrot genome assembly provides new insights into carotenoid accumulation and asterid genome evolution.</title>
        <authorList>
            <person name="Iorizzo M."/>
            <person name="Ellison S."/>
            <person name="Senalik D."/>
            <person name="Zeng P."/>
            <person name="Satapoomin P."/>
            <person name="Huang J."/>
            <person name="Bowman M."/>
            <person name="Iovene M."/>
            <person name="Sanseverino W."/>
            <person name="Cavagnaro P."/>
            <person name="Yildiz M."/>
            <person name="Macko-Podgorni A."/>
            <person name="Moranska E."/>
            <person name="Grzebelus E."/>
            <person name="Grzebelus D."/>
            <person name="Ashrafi H."/>
            <person name="Zheng Z."/>
            <person name="Cheng S."/>
            <person name="Spooner D."/>
            <person name="Van Deynze A."/>
            <person name="Simon P."/>
        </authorList>
    </citation>
    <scope>NUCLEOTIDE SEQUENCE</scope>
    <source>
        <tissue evidence="2">Leaf</tissue>
    </source>
</reference>
<protein>
    <submittedName>
        <fullName evidence="2">Uncharacterized protein</fullName>
    </submittedName>
</protein>
<dbReference type="AlphaFoldDB" id="A0A166H9Y0"/>
<reference evidence="2" key="2">
    <citation type="submission" date="2022-03" db="EMBL/GenBank/DDBJ databases">
        <title>Draft title - Genomic analysis of global carrot germplasm unveils the trajectory of domestication and the origin of high carotenoid orange carrot.</title>
        <authorList>
            <person name="Iorizzo M."/>
            <person name="Ellison S."/>
            <person name="Senalik D."/>
            <person name="Macko-Podgorni A."/>
            <person name="Grzebelus D."/>
            <person name="Bostan H."/>
            <person name="Rolling W."/>
            <person name="Curaba J."/>
            <person name="Simon P."/>
        </authorList>
    </citation>
    <scope>NUCLEOTIDE SEQUENCE</scope>
    <source>
        <tissue evidence="2">Leaf</tissue>
    </source>
</reference>
<accession>A0A166H9Y0</accession>
<dbReference type="OrthoDB" id="1928787at2759"/>
<dbReference type="EMBL" id="CP093343">
    <property type="protein sequence ID" value="WOG83597.1"/>
    <property type="molecule type" value="Genomic_DNA"/>
</dbReference>